<feature type="compositionally biased region" description="Low complexity" evidence="6">
    <location>
        <begin position="414"/>
        <end position="431"/>
    </location>
</feature>
<dbReference type="PANTHER" id="PTHR12570">
    <property type="match status" value="1"/>
</dbReference>
<dbReference type="Pfam" id="PF05653">
    <property type="entry name" value="Mg_trans_NIPA"/>
    <property type="match status" value="1"/>
</dbReference>
<dbReference type="InterPro" id="IPR037185">
    <property type="entry name" value="EmrE-like"/>
</dbReference>
<dbReference type="PANTHER" id="PTHR12570:SF92">
    <property type="entry name" value="SPICHTHYIN, ISOFORM B"/>
    <property type="match status" value="1"/>
</dbReference>
<reference evidence="8" key="1">
    <citation type="submission" date="2022-11" db="EMBL/GenBank/DDBJ databases">
        <title>Centuries of genome instability and evolution in soft-shell clam transmissible cancer (bioRxiv).</title>
        <authorList>
            <person name="Hart S.F.M."/>
            <person name="Yonemitsu M.A."/>
            <person name="Giersch R.M."/>
            <person name="Beal B.F."/>
            <person name="Arriagada G."/>
            <person name="Davis B.W."/>
            <person name="Ostrander E.A."/>
            <person name="Goff S.P."/>
            <person name="Metzger M.J."/>
        </authorList>
    </citation>
    <scope>NUCLEOTIDE SEQUENCE</scope>
    <source>
        <strain evidence="8">MELC-2E11</strain>
        <tissue evidence="8">Siphon/mantle</tissue>
    </source>
</reference>
<evidence type="ECO:0000313" key="9">
    <source>
        <dbReference type="Proteomes" id="UP001164746"/>
    </source>
</evidence>
<gene>
    <name evidence="8" type="ORF">MAR_023809</name>
</gene>
<dbReference type="Proteomes" id="UP001164746">
    <property type="component" value="Chromosome 3"/>
</dbReference>
<dbReference type="InterPro" id="IPR008521">
    <property type="entry name" value="Mg_trans_NIPA"/>
</dbReference>
<comment type="similarity">
    <text evidence="2">Belongs to the NIPA family.</text>
</comment>
<evidence type="ECO:0000256" key="3">
    <source>
        <dbReference type="ARBA" id="ARBA00022692"/>
    </source>
</evidence>
<evidence type="ECO:0000256" key="2">
    <source>
        <dbReference type="ARBA" id="ARBA00007230"/>
    </source>
</evidence>
<feature type="transmembrane region" description="Helical" evidence="7">
    <location>
        <begin position="180"/>
        <end position="201"/>
    </location>
</feature>
<evidence type="ECO:0000256" key="5">
    <source>
        <dbReference type="ARBA" id="ARBA00023136"/>
    </source>
</evidence>
<dbReference type="SUPFAM" id="SSF103481">
    <property type="entry name" value="Multidrug resistance efflux transporter EmrE"/>
    <property type="match status" value="1"/>
</dbReference>
<keyword evidence="9" id="KW-1185">Reference proteome</keyword>
<keyword evidence="5 7" id="KW-0472">Membrane</keyword>
<feature type="region of interest" description="Disordered" evidence="6">
    <location>
        <begin position="385"/>
        <end position="431"/>
    </location>
</feature>
<keyword evidence="3 7" id="KW-0812">Transmembrane</keyword>
<feature type="transmembrane region" description="Helical" evidence="7">
    <location>
        <begin position="139"/>
        <end position="159"/>
    </location>
</feature>
<feature type="transmembrane region" description="Helical" evidence="7">
    <location>
        <begin position="276"/>
        <end position="297"/>
    </location>
</feature>
<organism evidence="8 9">
    <name type="scientific">Mya arenaria</name>
    <name type="common">Soft-shell clam</name>
    <dbReference type="NCBI Taxonomy" id="6604"/>
    <lineage>
        <taxon>Eukaryota</taxon>
        <taxon>Metazoa</taxon>
        <taxon>Spiralia</taxon>
        <taxon>Lophotrochozoa</taxon>
        <taxon>Mollusca</taxon>
        <taxon>Bivalvia</taxon>
        <taxon>Autobranchia</taxon>
        <taxon>Heteroconchia</taxon>
        <taxon>Euheterodonta</taxon>
        <taxon>Imparidentia</taxon>
        <taxon>Neoheterodontei</taxon>
        <taxon>Myida</taxon>
        <taxon>Myoidea</taxon>
        <taxon>Myidae</taxon>
        <taxon>Mya</taxon>
    </lineage>
</organism>
<evidence type="ECO:0000256" key="7">
    <source>
        <dbReference type="SAM" id="Phobius"/>
    </source>
</evidence>
<protein>
    <submittedName>
        <fullName evidence="8">NIPA2-like protein</fullName>
    </submittedName>
</protein>
<dbReference type="EMBL" id="CP111014">
    <property type="protein sequence ID" value="WAQ99436.1"/>
    <property type="molecule type" value="Genomic_DNA"/>
</dbReference>
<accession>A0ABY7DP10</accession>
<feature type="transmembrane region" description="Helical" evidence="7">
    <location>
        <begin position="309"/>
        <end position="328"/>
    </location>
</feature>
<evidence type="ECO:0000256" key="1">
    <source>
        <dbReference type="ARBA" id="ARBA00004141"/>
    </source>
</evidence>
<comment type="subcellular location">
    <subcellularLocation>
        <location evidence="1">Membrane</location>
        <topology evidence="1">Multi-pass membrane protein</topology>
    </subcellularLocation>
</comment>
<name>A0ABY7DP10_MYAAR</name>
<feature type="transmembrane region" description="Helical" evidence="7">
    <location>
        <begin position="103"/>
        <end position="133"/>
    </location>
</feature>
<feature type="transmembrane region" description="Helical" evidence="7">
    <location>
        <begin position="207"/>
        <end position="225"/>
    </location>
</feature>
<keyword evidence="4 7" id="KW-1133">Transmembrane helix</keyword>
<evidence type="ECO:0000256" key="6">
    <source>
        <dbReference type="SAM" id="MobiDB-lite"/>
    </source>
</evidence>
<sequence length="431" mass="47076">MITTCFSTAVFIHSTNITMATTLLPTPVPGANGTPIESTTLNFTGNTTVWTKQTEEEAIQNFWIGLGLAVSSACFTGSSFILKKKGLLNASRKQVILGEIMNFMAYLFAPATLVTPLGALSVICSALMSSYFLNEKLNLLGKVGCLLCLLGSTLIVVHSPEEQEIQTMKSLKDRILEPGIIILSLCLIAIALVSMFVLAPKWGQKNVLVYVSVCSTLGSFTVMGAKGFGVAIKETFYGRNEFDNFLTYVMAAIVIDCSLIELVYLNKSLDTFNTAIVTPTYYVLFTSCAVMFSLVMFKEFGRMTLEDIIGALIGFMVIISGIFLLNAFKNMNVSLRNLPKAQKRPTSLSSQNGDVMTQVAHDDHHLLEENENLSHDEEPVALGDRSHTGIYEDDPESPVYSDLNKMTEGLTTDSNSNISYSSNVNTSLVIE</sequence>
<evidence type="ECO:0000256" key="4">
    <source>
        <dbReference type="ARBA" id="ARBA00022989"/>
    </source>
</evidence>
<feature type="transmembrane region" description="Helical" evidence="7">
    <location>
        <begin position="245"/>
        <end position="264"/>
    </location>
</feature>
<proteinExistence type="inferred from homology"/>
<evidence type="ECO:0000313" key="8">
    <source>
        <dbReference type="EMBL" id="WAQ99436.1"/>
    </source>
</evidence>
<feature type="transmembrane region" description="Helical" evidence="7">
    <location>
        <begin position="62"/>
        <end position="82"/>
    </location>
</feature>